<gene>
    <name evidence="3" type="ORF">ESCO_003477</name>
</gene>
<feature type="region of interest" description="Disordered" evidence="2">
    <location>
        <begin position="186"/>
        <end position="217"/>
    </location>
</feature>
<name>A0A0M8N4U1_ESCWE</name>
<dbReference type="AlphaFoldDB" id="A0A0M8N4U1"/>
<feature type="region of interest" description="Disordered" evidence="2">
    <location>
        <begin position="1"/>
        <end position="34"/>
    </location>
</feature>
<organism evidence="3 4">
    <name type="scientific">Escovopsis weberi</name>
    <dbReference type="NCBI Taxonomy" id="150374"/>
    <lineage>
        <taxon>Eukaryota</taxon>
        <taxon>Fungi</taxon>
        <taxon>Dikarya</taxon>
        <taxon>Ascomycota</taxon>
        <taxon>Pezizomycotina</taxon>
        <taxon>Sordariomycetes</taxon>
        <taxon>Hypocreomycetidae</taxon>
        <taxon>Hypocreales</taxon>
        <taxon>Hypocreaceae</taxon>
        <taxon>Escovopsis</taxon>
    </lineage>
</organism>
<evidence type="ECO:0000313" key="3">
    <source>
        <dbReference type="EMBL" id="KOS23237.1"/>
    </source>
</evidence>
<protein>
    <submittedName>
        <fullName evidence="3">Uncharacterized protein</fullName>
    </submittedName>
</protein>
<comment type="caution">
    <text evidence="3">The sequence shown here is derived from an EMBL/GenBank/DDBJ whole genome shotgun (WGS) entry which is preliminary data.</text>
</comment>
<feature type="compositionally biased region" description="Low complexity" evidence="2">
    <location>
        <begin position="9"/>
        <end position="34"/>
    </location>
</feature>
<reference evidence="3 4" key="1">
    <citation type="submission" date="2015-07" db="EMBL/GenBank/DDBJ databases">
        <title>The genome of the fungus Escovopsis weberi, a specialized disease agent of ant agriculture.</title>
        <authorList>
            <person name="de Man T.J."/>
            <person name="Stajich J.E."/>
            <person name="Kubicek C.P."/>
            <person name="Chenthamara K."/>
            <person name="Atanasova L."/>
            <person name="Druzhinina I.S."/>
            <person name="Birnbaum S."/>
            <person name="Barribeau S.M."/>
            <person name="Teiling C."/>
            <person name="Suen G."/>
            <person name="Currie C."/>
            <person name="Gerardo N.M."/>
        </authorList>
    </citation>
    <scope>NUCLEOTIDE SEQUENCE [LARGE SCALE GENOMIC DNA]</scope>
</reference>
<evidence type="ECO:0000313" key="4">
    <source>
        <dbReference type="Proteomes" id="UP000053831"/>
    </source>
</evidence>
<sequence length="217" mass="23754">MCEAKSKASDASSTASGPLSTAAASTSTSTAEAAPAAAAAQFADHVRSFNSLFTEAEPKPRPSSRPTGHHVFRRSDLNAMLVRLDALEQGLSEWKRTTREHMKSAGAELNMQRFRQDRVDGDYPRLVGYIAEIRRETAHVLNNHTEALRTHRALLEELRREVRQRDEAFERAMRWIAAAQRTGRLPVPQGLMAPRAGGEGEGEAQAEGGVPDSRGPN</sequence>
<feature type="region of interest" description="Disordered" evidence="2">
    <location>
        <begin position="53"/>
        <end position="72"/>
    </location>
</feature>
<feature type="coiled-coil region" evidence="1">
    <location>
        <begin position="141"/>
        <end position="168"/>
    </location>
</feature>
<dbReference type="Proteomes" id="UP000053831">
    <property type="component" value="Unassembled WGS sequence"/>
</dbReference>
<keyword evidence="1" id="KW-0175">Coiled coil</keyword>
<evidence type="ECO:0000256" key="1">
    <source>
        <dbReference type="SAM" id="Coils"/>
    </source>
</evidence>
<proteinExistence type="predicted"/>
<evidence type="ECO:0000256" key="2">
    <source>
        <dbReference type="SAM" id="MobiDB-lite"/>
    </source>
</evidence>
<dbReference type="EMBL" id="LGSR01000002">
    <property type="protein sequence ID" value="KOS23237.1"/>
    <property type="molecule type" value="Genomic_DNA"/>
</dbReference>
<accession>A0A0M8N4U1</accession>
<keyword evidence="4" id="KW-1185">Reference proteome</keyword>